<organism evidence="1 2">
    <name type="scientific">Paramecium pentaurelia</name>
    <dbReference type="NCBI Taxonomy" id="43138"/>
    <lineage>
        <taxon>Eukaryota</taxon>
        <taxon>Sar</taxon>
        <taxon>Alveolata</taxon>
        <taxon>Ciliophora</taxon>
        <taxon>Intramacronucleata</taxon>
        <taxon>Oligohymenophorea</taxon>
        <taxon>Peniculida</taxon>
        <taxon>Parameciidae</taxon>
        <taxon>Paramecium</taxon>
    </lineage>
</organism>
<dbReference type="AlphaFoldDB" id="A0A8S1VWX7"/>
<reference evidence="1" key="1">
    <citation type="submission" date="2021-01" db="EMBL/GenBank/DDBJ databases">
        <authorList>
            <consortium name="Genoscope - CEA"/>
            <person name="William W."/>
        </authorList>
    </citation>
    <scope>NUCLEOTIDE SEQUENCE</scope>
</reference>
<dbReference type="EMBL" id="CAJJDO010000075">
    <property type="protein sequence ID" value="CAD8181157.1"/>
    <property type="molecule type" value="Genomic_DNA"/>
</dbReference>
<comment type="caution">
    <text evidence="1">The sequence shown here is derived from an EMBL/GenBank/DDBJ whole genome shotgun (WGS) entry which is preliminary data.</text>
</comment>
<keyword evidence="2" id="KW-1185">Reference proteome</keyword>
<gene>
    <name evidence="1" type="ORF">PPENT_87.1.T0750232</name>
</gene>
<protein>
    <submittedName>
        <fullName evidence="1">Uncharacterized protein</fullName>
    </submittedName>
</protein>
<dbReference type="Proteomes" id="UP000689195">
    <property type="component" value="Unassembled WGS sequence"/>
</dbReference>
<evidence type="ECO:0000313" key="1">
    <source>
        <dbReference type="EMBL" id="CAD8181157.1"/>
    </source>
</evidence>
<evidence type="ECO:0000313" key="2">
    <source>
        <dbReference type="Proteomes" id="UP000689195"/>
    </source>
</evidence>
<accession>A0A8S1VWX7</accession>
<name>A0A8S1VWX7_9CILI</name>
<sequence>MVDMQIRMFNLLILQLHHLIVQHNINQKKFFQLIFLCNRIYQFQQINKINNINNFKPESFLWSQFNGRLLKFKMLH</sequence>
<proteinExistence type="predicted"/>